<dbReference type="Proteomes" id="UP001214628">
    <property type="component" value="Chromosome 1"/>
</dbReference>
<dbReference type="GO" id="GO:0005743">
    <property type="term" value="C:mitochondrial inner membrane"/>
    <property type="evidence" value="ECO:0007669"/>
    <property type="project" value="UniProtKB-SubCell"/>
</dbReference>
<dbReference type="Pfam" id="PF01593">
    <property type="entry name" value="Amino_oxidase"/>
    <property type="match status" value="1"/>
</dbReference>
<dbReference type="InterPro" id="IPR004572">
    <property type="entry name" value="Protoporphyrinogen_oxidase"/>
</dbReference>
<accession>A0AAF0JCV5</accession>
<keyword evidence="7 11" id="KW-0560">Oxidoreductase</keyword>
<dbReference type="GO" id="GO:0004729">
    <property type="term" value="F:oxygen-dependent protoporphyrinogen oxidase activity"/>
    <property type="evidence" value="ECO:0007669"/>
    <property type="project" value="UniProtKB-UniRule"/>
</dbReference>
<evidence type="ECO:0000256" key="2">
    <source>
        <dbReference type="ARBA" id="ARBA00005073"/>
    </source>
</evidence>
<feature type="domain" description="Amine oxidase" evidence="12">
    <location>
        <begin position="15"/>
        <end position="434"/>
    </location>
</feature>
<sequence length="457" mass="49793">MTERMVLVPRTSKSAKNRFLFHGGRLNRLPSSFFGALSAAFRLPLLREALPGILKEPWVPAHQTAGSDESVHAFVSRRFGTALAENMVSAMMHGIYAGDSRELSAKSIIPSLVDLEAAHGSVLRAMLPKKLNSRHETVENERAAREKTKLAQVSQRLDPSLVETMRNTSIYSFPTGLGEIVSSLTNRLIASENVEIRMSSTCQRITPTNAGYNLTISGENTELSANRLVAALPDSQLARLLPGLPNLGYNPSATLSVVDIVLAPADGSSMRYKLPIEGFGFLVPRSAANNPDEILGVVLDSDAVPNQGTIDAEGNPSFIKLTVMIGGPYWRGKKAGELPDKRECEQRAVRALEQMLGIPSSILHTHLRLLRGNVLRDTIPQYLVGHPFRMRELYNTLLNDARWRDRLTLLGISYAGVGINDCVSTAMDASDAIIEQELGYRSGKLSSEATGLPLALS</sequence>
<dbReference type="InterPro" id="IPR002937">
    <property type="entry name" value="Amino_oxidase"/>
</dbReference>
<dbReference type="InterPro" id="IPR036188">
    <property type="entry name" value="FAD/NAD-bd_sf"/>
</dbReference>
<gene>
    <name evidence="13" type="ORF">MPSI1_000316</name>
</gene>
<name>A0AAF0JCV5_9BASI</name>
<keyword evidence="6 11" id="KW-0274">FAD</keyword>
<evidence type="ECO:0000256" key="9">
    <source>
        <dbReference type="ARBA" id="ARBA00023244"/>
    </source>
</evidence>
<protein>
    <recommendedName>
        <fullName evidence="4 11">Protoporphyrinogen oxidase</fullName>
        <ecNumber evidence="4 11">1.3.3.4</ecNumber>
    </recommendedName>
</protein>
<evidence type="ECO:0000256" key="5">
    <source>
        <dbReference type="ARBA" id="ARBA00022630"/>
    </source>
</evidence>
<organism evidence="13 14">
    <name type="scientific">Malassezia psittaci</name>
    <dbReference type="NCBI Taxonomy" id="1821823"/>
    <lineage>
        <taxon>Eukaryota</taxon>
        <taxon>Fungi</taxon>
        <taxon>Dikarya</taxon>
        <taxon>Basidiomycota</taxon>
        <taxon>Ustilaginomycotina</taxon>
        <taxon>Malasseziomycetes</taxon>
        <taxon>Malasseziales</taxon>
        <taxon>Malasseziaceae</taxon>
        <taxon>Malassezia</taxon>
    </lineage>
</organism>
<keyword evidence="5 11" id="KW-0285">Flavoprotein</keyword>
<dbReference type="PANTHER" id="PTHR42923:SF3">
    <property type="entry name" value="PROTOPORPHYRINOGEN OXIDASE"/>
    <property type="match status" value="1"/>
</dbReference>
<evidence type="ECO:0000256" key="4">
    <source>
        <dbReference type="ARBA" id="ARBA00012867"/>
    </source>
</evidence>
<proteinExistence type="inferred from homology"/>
<keyword evidence="8 11" id="KW-0350">Heme biosynthesis</keyword>
<dbReference type="GO" id="GO:0006782">
    <property type="term" value="P:protoporphyrinogen IX biosynthetic process"/>
    <property type="evidence" value="ECO:0007669"/>
    <property type="project" value="UniProtKB-UniRule"/>
</dbReference>
<evidence type="ECO:0000256" key="1">
    <source>
        <dbReference type="ARBA" id="ARBA00002600"/>
    </source>
</evidence>
<comment type="cofactor">
    <cofactor evidence="11">
        <name>FAD</name>
        <dbReference type="ChEBI" id="CHEBI:57692"/>
    </cofactor>
    <text evidence="11">Binds 1 FAD per subunit.</text>
</comment>
<evidence type="ECO:0000256" key="11">
    <source>
        <dbReference type="RuleBase" id="RU367069"/>
    </source>
</evidence>
<evidence type="ECO:0000259" key="12">
    <source>
        <dbReference type="Pfam" id="PF01593"/>
    </source>
</evidence>
<comment type="function">
    <text evidence="1 11">Catalyzes the 6-electron oxidation of protoporphyrinogen-IX to form protoporphyrin-IX.</text>
</comment>
<dbReference type="InterPro" id="IPR050464">
    <property type="entry name" value="Zeta_carotene_desat/Oxidored"/>
</dbReference>
<evidence type="ECO:0000313" key="14">
    <source>
        <dbReference type="Proteomes" id="UP001214628"/>
    </source>
</evidence>
<evidence type="ECO:0000256" key="3">
    <source>
        <dbReference type="ARBA" id="ARBA00010551"/>
    </source>
</evidence>
<evidence type="ECO:0000256" key="7">
    <source>
        <dbReference type="ARBA" id="ARBA00023002"/>
    </source>
</evidence>
<dbReference type="AlphaFoldDB" id="A0AAF0JCV5"/>
<dbReference type="PANTHER" id="PTHR42923">
    <property type="entry name" value="PROTOPORPHYRINOGEN OXIDASE"/>
    <property type="match status" value="1"/>
</dbReference>
<dbReference type="EC" id="1.3.3.4" evidence="4 11"/>
<reference evidence="13" key="1">
    <citation type="submission" date="2023-02" db="EMBL/GenBank/DDBJ databases">
        <title>Mating type loci evolution in Malassezia.</title>
        <authorList>
            <person name="Coelho M.A."/>
        </authorList>
    </citation>
    <scope>NUCLEOTIDE SEQUENCE</scope>
    <source>
        <strain evidence="13">CBS 14136</strain>
    </source>
</reference>
<keyword evidence="9 11" id="KW-0627">Porphyrin biosynthesis</keyword>
<comment type="subcellular location">
    <subcellularLocation>
        <location evidence="11">Mitochondrion inner membrane</location>
    </subcellularLocation>
</comment>
<dbReference type="SUPFAM" id="SSF54373">
    <property type="entry name" value="FAD-linked reductases, C-terminal domain"/>
    <property type="match status" value="1"/>
</dbReference>
<evidence type="ECO:0000256" key="10">
    <source>
        <dbReference type="ARBA" id="ARBA00047554"/>
    </source>
</evidence>
<keyword evidence="14" id="KW-1185">Reference proteome</keyword>
<evidence type="ECO:0000256" key="8">
    <source>
        <dbReference type="ARBA" id="ARBA00023133"/>
    </source>
</evidence>
<comment type="catalytic activity">
    <reaction evidence="10 11">
        <text>protoporphyrinogen IX + 3 O2 = protoporphyrin IX + 3 H2O2</text>
        <dbReference type="Rhea" id="RHEA:25576"/>
        <dbReference type="ChEBI" id="CHEBI:15379"/>
        <dbReference type="ChEBI" id="CHEBI:16240"/>
        <dbReference type="ChEBI" id="CHEBI:57306"/>
        <dbReference type="ChEBI" id="CHEBI:57307"/>
        <dbReference type="EC" id="1.3.3.4"/>
    </reaction>
</comment>
<dbReference type="Gene3D" id="3.50.50.60">
    <property type="entry name" value="FAD/NAD(P)-binding domain"/>
    <property type="match status" value="1"/>
</dbReference>
<evidence type="ECO:0000256" key="6">
    <source>
        <dbReference type="ARBA" id="ARBA00022827"/>
    </source>
</evidence>
<dbReference type="EMBL" id="CP118375">
    <property type="protein sequence ID" value="WFD41684.1"/>
    <property type="molecule type" value="Genomic_DNA"/>
</dbReference>
<dbReference type="SUPFAM" id="SSF51905">
    <property type="entry name" value="FAD/NAD(P)-binding domain"/>
    <property type="match status" value="1"/>
</dbReference>
<comment type="pathway">
    <text evidence="2 11">Porphyrin-containing compound metabolism; protoporphyrin-IX biosynthesis; protoporphyrin-IX from protoporphyrinogen-IX: step 1/1.</text>
</comment>
<dbReference type="NCBIfam" id="TIGR00562">
    <property type="entry name" value="proto_IX_ox"/>
    <property type="match status" value="1"/>
</dbReference>
<comment type="similarity">
    <text evidence="3 11">Belongs to the protoporphyrinogen/coproporphyrinogen oxidase family. Protoporphyrinogen oxidase subfamily.</text>
</comment>
<evidence type="ECO:0000313" key="13">
    <source>
        <dbReference type="EMBL" id="WFD41684.1"/>
    </source>
</evidence>